<dbReference type="RefSeq" id="WP_398656417.1">
    <property type="nucleotide sequence ID" value="NZ_JBITDC010000004.1"/>
</dbReference>
<dbReference type="Gene3D" id="3.30.450.40">
    <property type="match status" value="1"/>
</dbReference>
<proteinExistence type="predicted"/>
<dbReference type="EMBL" id="JBITDC010000004">
    <property type="protein sequence ID" value="MFI5675638.1"/>
    <property type="molecule type" value="Genomic_DNA"/>
</dbReference>
<protein>
    <submittedName>
        <fullName evidence="1">Uncharacterized protein</fullName>
    </submittedName>
</protein>
<comment type="caution">
    <text evidence="1">The sequence shown here is derived from an EMBL/GenBank/DDBJ whole genome shotgun (WGS) entry which is preliminary data.</text>
</comment>
<evidence type="ECO:0000313" key="2">
    <source>
        <dbReference type="Proteomes" id="UP001612415"/>
    </source>
</evidence>
<keyword evidence="2" id="KW-1185">Reference proteome</keyword>
<dbReference type="SUPFAM" id="SSF55781">
    <property type="entry name" value="GAF domain-like"/>
    <property type="match status" value="1"/>
</dbReference>
<reference evidence="1 2" key="1">
    <citation type="submission" date="2024-10" db="EMBL/GenBank/DDBJ databases">
        <title>The Natural Products Discovery Center: Release of the First 8490 Sequenced Strains for Exploring Actinobacteria Biosynthetic Diversity.</title>
        <authorList>
            <person name="Kalkreuter E."/>
            <person name="Kautsar S.A."/>
            <person name="Yang D."/>
            <person name="Bader C.D."/>
            <person name="Teijaro C.N."/>
            <person name="Fluegel L."/>
            <person name="Davis C.M."/>
            <person name="Simpson J.R."/>
            <person name="Lauterbach L."/>
            <person name="Steele A.D."/>
            <person name="Gui C."/>
            <person name="Meng S."/>
            <person name="Li G."/>
            <person name="Viehrig K."/>
            <person name="Ye F."/>
            <person name="Su P."/>
            <person name="Kiefer A.F."/>
            <person name="Nichols A."/>
            <person name="Cepeda A.J."/>
            <person name="Yan W."/>
            <person name="Fan B."/>
            <person name="Jiang Y."/>
            <person name="Adhikari A."/>
            <person name="Zheng C.-J."/>
            <person name="Schuster L."/>
            <person name="Cowan T.M."/>
            <person name="Smanski M.J."/>
            <person name="Chevrette M.G."/>
            <person name="De Carvalho L.P.S."/>
            <person name="Shen B."/>
        </authorList>
    </citation>
    <scope>NUCLEOTIDE SEQUENCE [LARGE SCALE GENOMIC DNA]</scope>
    <source>
        <strain evidence="1 2">NPDC051599</strain>
    </source>
</reference>
<sequence>MLDEPLRRHHPNTPATATGLRAALDEIRRHGYAYCPGYTHADALGVAAASA</sequence>
<evidence type="ECO:0000313" key="1">
    <source>
        <dbReference type="EMBL" id="MFI5675638.1"/>
    </source>
</evidence>
<name>A0ABW7XZV3_STRCE</name>
<organism evidence="1 2">
    <name type="scientific">Streptomyces cellulosae</name>
    <dbReference type="NCBI Taxonomy" id="1968"/>
    <lineage>
        <taxon>Bacteria</taxon>
        <taxon>Bacillati</taxon>
        <taxon>Actinomycetota</taxon>
        <taxon>Actinomycetes</taxon>
        <taxon>Kitasatosporales</taxon>
        <taxon>Streptomycetaceae</taxon>
        <taxon>Streptomyces</taxon>
    </lineage>
</organism>
<dbReference type="InterPro" id="IPR029016">
    <property type="entry name" value="GAF-like_dom_sf"/>
</dbReference>
<gene>
    <name evidence="1" type="ORF">ACIA8P_13325</name>
</gene>
<dbReference type="Proteomes" id="UP001612415">
    <property type="component" value="Unassembled WGS sequence"/>
</dbReference>
<accession>A0ABW7XZV3</accession>